<proteinExistence type="predicted"/>
<dbReference type="EMBL" id="CP000473">
    <property type="protein sequence ID" value="ABJ86950.1"/>
    <property type="molecule type" value="Genomic_DNA"/>
</dbReference>
<evidence type="ECO:0000313" key="1">
    <source>
        <dbReference type="EMBL" id="ABJ86950.1"/>
    </source>
</evidence>
<organism evidence="1">
    <name type="scientific">Solibacter usitatus (strain Ellin6076)</name>
    <dbReference type="NCBI Taxonomy" id="234267"/>
    <lineage>
        <taxon>Bacteria</taxon>
        <taxon>Pseudomonadati</taxon>
        <taxon>Acidobacteriota</taxon>
        <taxon>Terriglobia</taxon>
        <taxon>Bryobacterales</taxon>
        <taxon>Solibacteraceae</taxon>
        <taxon>Candidatus Solibacter</taxon>
    </lineage>
</organism>
<protein>
    <submittedName>
        <fullName evidence="1">Uncharacterized protein</fullName>
    </submittedName>
</protein>
<gene>
    <name evidence="1" type="ordered locus">Acid_6010</name>
</gene>
<sequence>MEWMPNCEEVMAFLTAVEDAQRDPVVAKARHIGDLPEPLQEYLATAIKAVVDTRYERQAPRETVALIPSPRDYPGGLGEAIQALTRVFIDNDAFNLL</sequence>
<dbReference type="KEGG" id="sus:Acid_6010"/>
<accession>Q01TS0</accession>
<reference evidence="1" key="1">
    <citation type="submission" date="2006-10" db="EMBL/GenBank/DDBJ databases">
        <title>Complete sequence of Solibacter usitatus Ellin6076.</title>
        <authorList>
            <consortium name="US DOE Joint Genome Institute"/>
            <person name="Copeland A."/>
            <person name="Lucas S."/>
            <person name="Lapidus A."/>
            <person name="Barry K."/>
            <person name="Detter J.C."/>
            <person name="Glavina del Rio T."/>
            <person name="Hammon N."/>
            <person name="Israni S."/>
            <person name="Dalin E."/>
            <person name="Tice H."/>
            <person name="Pitluck S."/>
            <person name="Thompson L.S."/>
            <person name="Brettin T."/>
            <person name="Bruce D."/>
            <person name="Han C."/>
            <person name="Tapia R."/>
            <person name="Gilna P."/>
            <person name="Schmutz J."/>
            <person name="Larimer F."/>
            <person name="Land M."/>
            <person name="Hauser L."/>
            <person name="Kyrpides N."/>
            <person name="Mikhailova N."/>
            <person name="Janssen P.H."/>
            <person name="Kuske C.R."/>
            <person name="Richardson P."/>
        </authorList>
    </citation>
    <scope>NUCLEOTIDE SEQUENCE</scope>
    <source>
        <strain evidence="1">Ellin6076</strain>
    </source>
</reference>
<dbReference type="AlphaFoldDB" id="Q01TS0"/>
<dbReference type="HOGENOM" id="CLU_2345184_0_0_0"/>
<name>Q01TS0_SOLUE</name>
<dbReference type="InParanoid" id="Q01TS0"/>